<name>A0A852VQ48_9MICO</name>
<dbReference type="PROSITE" id="PS51257">
    <property type="entry name" value="PROKAR_LIPOPROTEIN"/>
    <property type="match status" value="1"/>
</dbReference>
<feature type="binding site" evidence="4">
    <location>
        <position position="40"/>
    </location>
    <ligand>
        <name>molybdate</name>
        <dbReference type="ChEBI" id="CHEBI:36264"/>
    </ligand>
</feature>
<keyword evidence="4" id="KW-0500">Molybdenum</keyword>
<dbReference type="GO" id="GO:0030973">
    <property type="term" value="F:molybdate ion binding"/>
    <property type="evidence" value="ECO:0007669"/>
    <property type="project" value="TreeGrafter"/>
</dbReference>
<evidence type="ECO:0000313" key="7">
    <source>
        <dbReference type="Proteomes" id="UP000554054"/>
    </source>
</evidence>
<accession>A0A852VQ48</accession>
<keyword evidence="2 4" id="KW-0479">Metal-binding</keyword>
<sequence length="250" mass="25697">MRHHRTAIAALTALTLSLTACSSSDEDEDGQTLRVGAAASLTNSFEQIAEIFEAENRGVTVELQFAGSSDLAAQINGGADFDVFASANEPNMDKVADSIAGEPTIFATNTLTIVTEPGNPEDITSLADLADPDLAVVICAPQVPCGTATQTLTDQQDVTLTPASEESQVTDVLAKVSSGEADAGLVYVTDATGAGDDVTTVPADGADAVVNRYPIAMLTGAESEEAQAFIDLVTGTQGQRVLGDDGFQSP</sequence>
<dbReference type="RefSeq" id="WP_343062796.1">
    <property type="nucleotide sequence ID" value="NZ_JACCAE010000001.1"/>
</dbReference>
<dbReference type="EMBL" id="JACCAE010000001">
    <property type="protein sequence ID" value="NYF97868.1"/>
    <property type="molecule type" value="Genomic_DNA"/>
</dbReference>
<comment type="similarity">
    <text evidence="1">Belongs to the bacterial solute-binding protein ModA family.</text>
</comment>
<dbReference type="SUPFAM" id="SSF53850">
    <property type="entry name" value="Periplasmic binding protein-like II"/>
    <property type="match status" value="1"/>
</dbReference>
<reference evidence="6 7" key="1">
    <citation type="submission" date="2020-07" db="EMBL/GenBank/DDBJ databases">
        <title>Sequencing the genomes of 1000 actinobacteria strains.</title>
        <authorList>
            <person name="Klenk H.-P."/>
        </authorList>
    </citation>
    <scope>NUCLEOTIDE SEQUENCE [LARGE SCALE GENOMIC DNA]</scope>
    <source>
        <strain evidence="6 7">DSM 26154</strain>
    </source>
</reference>
<protein>
    <submittedName>
        <fullName evidence="6">Molybdate transport system substrate-binding protein</fullName>
    </submittedName>
</protein>
<evidence type="ECO:0000256" key="5">
    <source>
        <dbReference type="SAM" id="SignalP"/>
    </source>
</evidence>
<evidence type="ECO:0000256" key="2">
    <source>
        <dbReference type="ARBA" id="ARBA00022723"/>
    </source>
</evidence>
<dbReference type="Gene3D" id="3.40.190.10">
    <property type="entry name" value="Periplasmic binding protein-like II"/>
    <property type="match status" value="2"/>
</dbReference>
<feature type="signal peptide" evidence="5">
    <location>
        <begin position="1"/>
        <end position="22"/>
    </location>
</feature>
<keyword evidence="7" id="KW-1185">Reference proteome</keyword>
<dbReference type="Proteomes" id="UP000554054">
    <property type="component" value="Unassembled WGS sequence"/>
</dbReference>
<dbReference type="Pfam" id="PF13531">
    <property type="entry name" value="SBP_bac_11"/>
    <property type="match status" value="1"/>
</dbReference>
<feature type="binding site" evidence="4">
    <location>
        <position position="68"/>
    </location>
    <ligand>
        <name>molybdate</name>
        <dbReference type="ChEBI" id="CHEBI:36264"/>
    </ligand>
</feature>
<dbReference type="InterPro" id="IPR005950">
    <property type="entry name" value="ModA"/>
</dbReference>
<evidence type="ECO:0000256" key="3">
    <source>
        <dbReference type="ARBA" id="ARBA00022729"/>
    </source>
</evidence>
<dbReference type="PIRSF" id="PIRSF004846">
    <property type="entry name" value="ModA"/>
    <property type="match status" value="1"/>
</dbReference>
<dbReference type="PANTHER" id="PTHR30632:SF0">
    <property type="entry name" value="SULFATE-BINDING PROTEIN"/>
    <property type="match status" value="1"/>
</dbReference>
<dbReference type="GO" id="GO:0015689">
    <property type="term" value="P:molybdate ion transport"/>
    <property type="evidence" value="ECO:0007669"/>
    <property type="project" value="InterPro"/>
</dbReference>
<evidence type="ECO:0000256" key="1">
    <source>
        <dbReference type="ARBA" id="ARBA00009175"/>
    </source>
</evidence>
<feature type="binding site" evidence="4">
    <location>
        <position position="187"/>
    </location>
    <ligand>
        <name>molybdate</name>
        <dbReference type="ChEBI" id="CHEBI:36264"/>
    </ligand>
</feature>
<dbReference type="AlphaFoldDB" id="A0A852VQ48"/>
<feature type="chain" id="PRO_5038977347" evidence="5">
    <location>
        <begin position="23"/>
        <end position="250"/>
    </location>
</feature>
<organism evidence="6 7">
    <name type="scientific">Janibacter cremeus</name>
    <dbReference type="NCBI Taxonomy" id="1285192"/>
    <lineage>
        <taxon>Bacteria</taxon>
        <taxon>Bacillati</taxon>
        <taxon>Actinomycetota</taxon>
        <taxon>Actinomycetes</taxon>
        <taxon>Micrococcales</taxon>
        <taxon>Intrasporangiaceae</taxon>
        <taxon>Janibacter</taxon>
    </lineage>
</organism>
<proteinExistence type="inferred from homology"/>
<keyword evidence="3 5" id="KW-0732">Signal</keyword>
<evidence type="ECO:0000256" key="4">
    <source>
        <dbReference type="PIRSR" id="PIRSR004846-1"/>
    </source>
</evidence>
<feature type="binding site" evidence="4">
    <location>
        <position position="169"/>
    </location>
    <ligand>
        <name>molybdate</name>
        <dbReference type="ChEBI" id="CHEBI:36264"/>
    </ligand>
</feature>
<dbReference type="GO" id="GO:0046872">
    <property type="term" value="F:metal ion binding"/>
    <property type="evidence" value="ECO:0007669"/>
    <property type="project" value="UniProtKB-KW"/>
</dbReference>
<dbReference type="PANTHER" id="PTHR30632">
    <property type="entry name" value="MOLYBDATE-BINDING PERIPLASMIC PROTEIN"/>
    <property type="match status" value="1"/>
</dbReference>
<evidence type="ECO:0000313" key="6">
    <source>
        <dbReference type="EMBL" id="NYF97868.1"/>
    </source>
</evidence>
<comment type="caution">
    <text evidence="6">The sequence shown here is derived from an EMBL/GenBank/DDBJ whole genome shotgun (WGS) entry which is preliminary data.</text>
</comment>
<dbReference type="InterPro" id="IPR050682">
    <property type="entry name" value="ModA/WtpA"/>
</dbReference>
<dbReference type="NCBIfam" id="TIGR01256">
    <property type="entry name" value="modA"/>
    <property type="match status" value="1"/>
</dbReference>
<gene>
    <name evidence="6" type="ORF">BJY20_001260</name>
</gene>